<organism evidence="2 3">
    <name type="scientific">Tessaracoccus antarcticus</name>
    <dbReference type="NCBI Taxonomy" id="2479848"/>
    <lineage>
        <taxon>Bacteria</taxon>
        <taxon>Bacillati</taxon>
        <taxon>Actinomycetota</taxon>
        <taxon>Actinomycetes</taxon>
        <taxon>Propionibacteriales</taxon>
        <taxon>Propionibacteriaceae</taxon>
        <taxon>Tessaracoccus</taxon>
    </lineage>
</organism>
<proteinExistence type="predicted"/>
<dbReference type="Gene3D" id="3.10.180.10">
    <property type="entry name" value="2,3-Dihydroxybiphenyl 1,2-Dioxygenase, domain 1"/>
    <property type="match status" value="1"/>
</dbReference>
<dbReference type="EMBL" id="REFW01000001">
    <property type="protein sequence ID" value="RMB61844.1"/>
    <property type="molecule type" value="Genomic_DNA"/>
</dbReference>
<feature type="domain" description="VOC" evidence="1">
    <location>
        <begin position="4"/>
        <end position="126"/>
    </location>
</feature>
<dbReference type="Proteomes" id="UP000275256">
    <property type="component" value="Unassembled WGS sequence"/>
</dbReference>
<evidence type="ECO:0000259" key="1">
    <source>
        <dbReference type="PROSITE" id="PS51819"/>
    </source>
</evidence>
<dbReference type="Pfam" id="PF00903">
    <property type="entry name" value="Glyoxalase"/>
    <property type="match status" value="1"/>
</dbReference>
<reference evidence="2 3" key="1">
    <citation type="submission" date="2018-10" db="EMBL/GenBank/DDBJ databases">
        <title>Tessaracoccus antarcticuss sp. nov., isolated from sediment.</title>
        <authorList>
            <person name="Zhou L.Y."/>
            <person name="Du Z.J."/>
        </authorList>
    </citation>
    <scope>NUCLEOTIDE SEQUENCE [LARGE SCALE GENOMIC DNA]</scope>
    <source>
        <strain evidence="2 3">JDX10</strain>
    </source>
</reference>
<dbReference type="SUPFAM" id="SSF54593">
    <property type="entry name" value="Glyoxalase/Bleomycin resistance protein/Dihydroxybiphenyl dioxygenase"/>
    <property type="match status" value="1"/>
</dbReference>
<dbReference type="InterPro" id="IPR037523">
    <property type="entry name" value="VOC_core"/>
</dbReference>
<dbReference type="OrthoDB" id="4548523at2"/>
<name>A0A3M0GAB2_9ACTN</name>
<keyword evidence="3" id="KW-1185">Reference proteome</keyword>
<evidence type="ECO:0000313" key="2">
    <source>
        <dbReference type="EMBL" id="RMB61844.1"/>
    </source>
</evidence>
<sequence length="139" mass="15206">MFRGMATISFYADDVPAARDWYAQLLGKQAYYAYPPESATPAYVEFRVGDDEDELGIIDRRYAPGGASNPPGGAVVFWHVDNLDAVLGTLLDMGATQYEARTEREAGFVTASVTDPFGNVLGIMYNPHHAEVIAARQRA</sequence>
<dbReference type="AlphaFoldDB" id="A0A3M0GAB2"/>
<accession>A0A3M0GAB2</accession>
<dbReference type="InterPro" id="IPR004360">
    <property type="entry name" value="Glyas_Fos-R_dOase_dom"/>
</dbReference>
<evidence type="ECO:0000313" key="3">
    <source>
        <dbReference type="Proteomes" id="UP000275256"/>
    </source>
</evidence>
<dbReference type="InterPro" id="IPR029068">
    <property type="entry name" value="Glyas_Bleomycin-R_OHBP_Dase"/>
</dbReference>
<dbReference type="PROSITE" id="PS51819">
    <property type="entry name" value="VOC"/>
    <property type="match status" value="1"/>
</dbReference>
<comment type="caution">
    <text evidence="2">The sequence shown here is derived from an EMBL/GenBank/DDBJ whole genome shotgun (WGS) entry which is preliminary data.</text>
</comment>
<gene>
    <name evidence="2" type="ORF">EAX62_04355</name>
</gene>
<protein>
    <submittedName>
        <fullName evidence="2">VOC family protein</fullName>
    </submittedName>
</protein>